<reference evidence="12" key="1">
    <citation type="submission" date="2021-01" db="EMBL/GenBank/DDBJ databases">
        <authorList>
            <person name="Eckstrom K.M.E."/>
        </authorList>
    </citation>
    <scope>NUCLEOTIDE SEQUENCE</scope>
    <source>
        <strain evidence="12">UVCC 0001</strain>
    </source>
</reference>
<comment type="subunit">
    <text evidence="5">Homodimer.</text>
</comment>
<dbReference type="SUPFAM" id="SSF51726">
    <property type="entry name" value="UROD/MetE-like"/>
    <property type="match status" value="1"/>
</dbReference>
<evidence type="ECO:0000256" key="6">
    <source>
        <dbReference type="ARBA" id="ARBA00012288"/>
    </source>
</evidence>
<dbReference type="GO" id="GO:0009507">
    <property type="term" value="C:chloroplast"/>
    <property type="evidence" value="ECO:0007669"/>
    <property type="project" value="UniProtKB-SubCell"/>
</dbReference>
<organism evidence="12 13">
    <name type="scientific">Prototheca wickerhamii</name>
    <dbReference type="NCBI Taxonomy" id="3111"/>
    <lineage>
        <taxon>Eukaryota</taxon>
        <taxon>Viridiplantae</taxon>
        <taxon>Chlorophyta</taxon>
        <taxon>core chlorophytes</taxon>
        <taxon>Trebouxiophyceae</taxon>
        <taxon>Chlorellales</taxon>
        <taxon>Chlorellaceae</taxon>
        <taxon>Prototheca</taxon>
    </lineage>
</organism>
<dbReference type="InterPro" id="IPR000257">
    <property type="entry name" value="Uroporphyrinogen_deCOase"/>
</dbReference>
<dbReference type="FunFam" id="3.20.20.210:FF:000006">
    <property type="entry name" value="Uroporphyrinogen decarboxylase"/>
    <property type="match status" value="1"/>
</dbReference>
<dbReference type="Proteomes" id="UP001255856">
    <property type="component" value="Unassembled WGS sequence"/>
</dbReference>
<comment type="similarity">
    <text evidence="4">Belongs to the uroporphyrinogen decarboxylase family.</text>
</comment>
<evidence type="ECO:0000256" key="10">
    <source>
        <dbReference type="ARBA" id="ARBA00048033"/>
    </source>
</evidence>
<keyword evidence="8" id="KW-0456">Lyase</keyword>
<evidence type="ECO:0000256" key="3">
    <source>
        <dbReference type="ARBA" id="ARBA00004804"/>
    </source>
</evidence>
<comment type="caution">
    <text evidence="12">The sequence shown here is derived from an EMBL/GenBank/DDBJ whole genome shotgun (WGS) entry which is preliminary data.</text>
</comment>
<comment type="pathway">
    <text evidence="3">Porphyrin-containing compound metabolism; protoporphyrin-IX biosynthesis; coproporphyrinogen-III from 5-aminolevulinate: step 4/4.</text>
</comment>
<comment type="function">
    <text evidence="1">Catalyzes the decarboxylation of four acetate groups of uroporphyrinogen-III to yield coproporphyrinogen-III.</text>
</comment>
<dbReference type="EC" id="4.1.1.37" evidence="6"/>
<keyword evidence="9" id="KW-0627">Porphyrin biosynthesis</keyword>
<dbReference type="Pfam" id="PF01208">
    <property type="entry name" value="URO-D"/>
    <property type="match status" value="1"/>
</dbReference>
<evidence type="ECO:0000256" key="9">
    <source>
        <dbReference type="ARBA" id="ARBA00023244"/>
    </source>
</evidence>
<gene>
    <name evidence="12" type="ORF">QBZ16_000099</name>
</gene>
<sequence length="309" mass="33679">MMRQAGRYQASYRRLAERYPSFRQRSETTELIVEISLQPWDSFAPDGVILFSDILTPLPALGLPFEIDDGRGPIIQDPIRHTDQLSALHALDVDKVRFTGDALCTLRASLPGEVAVLGFVGCPWTVATYAVEGGSSSTYKVIKSMRYSNPALLTQLLDVLADQIAEYAIYQASSGADFEWLIWSKPFIERLVRQFKAVHPTVPLCLYCFGAGGLLELLPGCGADVVGVDWTVDMADARRRLGPRQAVQGNVDPSVLFGPPAAIEAAVDACVADAGPRGHILNLGHGVMVGTPEESVAYMFELSKRPVWA</sequence>
<dbReference type="AlphaFoldDB" id="A0AAD9IMA1"/>
<evidence type="ECO:0000313" key="12">
    <source>
        <dbReference type="EMBL" id="KAK2080246.1"/>
    </source>
</evidence>
<dbReference type="PANTHER" id="PTHR21091:SF167">
    <property type="entry name" value="UROPORPHYRINOGEN DECARBOXYLASE 1, CHLOROPLASTIC"/>
    <property type="match status" value="1"/>
</dbReference>
<evidence type="ECO:0000259" key="11">
    <source>
        <dbReference type="PROSITE" id="PS00907"/>
    </source>
</evidence>
<proteinExistence type="inferred from homology"/>
<evidence type="ECO:0000256" key="2">
    <source>
        <dbReference type="ARBA" id="ARBA00004229"/>
    </source>
</evidence>
<keyword evidence="7" id="KW-0210">Decarboxylase</keyword>
<comment type="subcellular location">
    <subcellularLocation>
        <location evidence="2">Plastid</location>
        <location evidence="2">Chloroplast</location>
    </subcellularLocation>
</comment>
<comment type="catalytic activity">
    <reaction evidence="10">
        <text>uroporphyrinogen III + 4 H(+) = coproporphyrinogen III + 4 CO2</text>
        <dbReference type="Rhea" id="RHEA:19865"/>
        <dbReference type="ChEBI" id="CHEBI:15378"/>
        <dbReference type="ChEBI" id="CHEBI:16526"/>
        <dbReference type="ChEBI" id="CHEBI:57308"/>
        <dbReference type="ChEBI" id="CHEBI:57309"/>
        <dbReference type="EC" id="4.1.1.37"/>
    </reaction>
</comment>
<dbReference type="GO" id="GO:0004853">
    <property type="term" value="F:uroporphyrinogen decarboxylase activity"/>
    <property type="evidence" value="ECO:0007669"/>
    <property type="project" value="UniProtKB-EC"/>
</dbReference>
<evidence type="ECO:0000313" key="13">
    <source>
        <dbReference type="Proteomes" id="UP001255856"/>
    </source>
</evidence>
<evidence type="ECO:0000256" key="4">
    <source>
        <dbReference type="ARBA" id="ARBA00009935"/>
    </source>
</evidence>
<evidence type="ECO:0000256" key="1">
    <source>
        <dbReference type="ARBA" id="ARBA00002448"/>
    </source>
</evidence>
<dbReference type="PROSITE" id="PS00907">
    <property type="entry name" value="UROD_2"/>
    <property type="match status" value="1"/>
</dbReference>
<evidence type="ECO:0000256" key="7">
    <source>
        <dbReference type="ARBA" id="ARBA00022793"/>
    </source>
</evidence>
<dbReference type="EMBL" id="JASFZW010000001">
    <property type="protein sequence ID" value="KAK2080246.1"/>
    <property type="molecule type" value="Genomic_DNA"/>
</dbReference>
<dbReference type="InterPro" id="IPR038071">
    <property type="entry name" value="UROD/MetE-like_sf"/>
</dbReference>
<dbReference type="GO" id="GO:0006779">
    <property type="term" value="P:porphyrin-containing compound biosynthetic process"/>
    <property type="evidence" value="ECO:0007669"/>
    <property type="project" value="UniProtKB-KW"/>
</dbReference>
<protein>
    <recommendedName>
        <fullName evidence="6">uroporphyrinogen decarboxylase</fullName>
        <ecNumber evidence="6">4.1.1.37</ecNumber>
    </recommendedName>
</protein>
<feature type="domain" description="Uroporphyrinogen decarboxylase (URO-D)" evidence="11">
    <location>
        <begin position="117"/>
        <end position="133"/>
    </location>
</feature>
<keyword evidence="13" id="KW-1185">Reference proteome</keyword>
<name>A0AAD9IMA1_PROWI</name>
<accession>A0AAD9IMA1</accession>
<evidence type="ECO:0000256" key="5">
    <source>
        <dbReference type="ARBA" id="ARBA00011738"/>
    </source>
</evidence>
<evidence type="ECO:0000256" key="8">
    <source>
        <dbReference type="ARBA" id="ARBA00023239"/>
    </source>
</evidence>
<dbReference type="PANTHER" id="PTHR21091">
    <property type="entry name" value="METHYLTETRAHYDROFOLATE:HOMOCYSTEINE METHYLTRANSFERASE RELATED"/>
    <property type="match status" value="1"/>
</dbReference>
<dbReference type="Gene3D" id="3.20.20.210">
    <property type="match status" value="1"/>
</dbReference>